<sequence length="88" mass="9902">MLAETKGEGRLLGTGNLRWTTDTRFEGEAMSDRNGRTRIQFTRQEIEAMRTLVIDRLRGEVTSKLRDETLGGIVVKVARASKRLKPVG</sequence>
<evidence type="ECO:0000313" key="1">
    <source>
        <dbReference type="EMBL" id="GAI71805.1"/>
    </source>
</evidence>
<proteinExistence type="predicted"/>
<organism evidence="1">
    <name type="scientific">marine sediment metagenome</name>
    <dbReference type="NCBI Taxonomy" id="412755"/>
    <lineage>
        <taxon>unclassified sequences</taxon>
        <taxon>metagenomes</taxon>
        <taxon>ecological metagenomes</taxon>
    </lineage>
</organism>
<name>X1S8P4_9ZZZZ</name>
<dbReference type="AlphaFoldDB" id="X1S8P4"/>
<protein>
    <submittedName>
        <fullName evidence="1">Uncharacterized protein</fullName>
    </submittedName>
</protein>
<accession>X1S8P4</accession>
<gene>
    <name evidence="1" type="ORF">S12H4_06971</name>
</gene>
<reference evidence="1" key="1">
    <citation type="journal article" date="2014" name="Front. Microbiol.">
        <title>High frequency of phylogenetically diverse reductive dehalogenase-homologous genes in deep subseafloor sedimentary metagenomes.</title>
        <authorList>
            <person name="Kawai M."/>
            <person name="Futagami T."/>
            <person name="Toyoda A."/>
            <person name="Takaki Y."/>
            <person name="Nishi S."/>
            <person name="Hori S."/>
            <person name="Arai W."/>
            <person name="Tsubouchi T."/>
            <person name="Morono Y."/>
            <person name="Uchiyama I."/>
            <person name="Ito T."/>
            <person name="Fujiyama A."/>
            <person name="Inagaki F."/>
            <person name="Takami H."/>
        </authorList>
    </citation>
    <scope>NUCLEOTIDE SEQUENCE</scope>
    <source>
        <strain evidence="1">Expedition CK06-06</strain>
    </source>
</reference>
<dbReference type="EMBL" id="BARW01002520">
    <property type="protein sequence ID" value="GAI71805.1"/>
    <property type="molecule type" value="Genomic_DNA"/>
</dbReference>
<comment type="caution">
    <text evidence="1">The sequence shown here is derived from an EMBL/GenBank/DDBJ whole genome shotgun (WGS) entry which is preliminary data.</text>
</comment>